<reference evidence="1" key="1">
    <citation type="submission" date="2021-04" db="EMBL/GenBank/DDBJ databases">
        <authorList>
            <consortium name="Wellcome Sanger Institute Data Sharing"/>
        </authorList>
    </citation>
    <scope>NUCLEOTIDE SEQUENCE [LARGE SCALE GENOMIC DNA]</scope>
</reference>
<dbReference type="InParanoid" id="A0A665WFI2"/>
<evidence type="ECO:0000313" key="2">
    <source>
        <dbReference type="Proteomes" id="UP000472264"/>
    </source>
</evidence>
<organism evidence="1 2">
    <name type="scientific">Echeneis naucrates</name>
    <name type="common">Live sharksucker</name>
    <dbReference type="NCBI Taxonomy" id="173247"/>
    <lineage>
        <taxon>Eukaryota</taxon>
        <taxon>Metazoa</taxon>
        <taxon>Chordata</taxon>
        <taxon>Craniata</taxon>
        <taxon>Vertebrata</taxon>
        <taxon>Euteleostomi</taxon>
        <taxon>Actinopterygii</taxon>
        <taxon>Neopterygii</taxon>
        <taxon>Teleostei</taxon>
        <taxon>Neoteleostei</taxon>
        <taxon>Acanthomorphata</taxon>
        <taxon>Carangaria</taxon>
        <taxon>Carangiformes</taxon>
        <taxon>Echeneidae</taxon>
        <taxon>Echeneis</taxon>
    </lineage>
</organism>
<name>A0A665WFI2_ECHNA</name>
<reference evidence="1" key="3">
    <citation type="submission" date="2025-09" db="UniProtKB">
        <authorList>
            <consortium name="Ensembl"/>
        </authorList>
    </citation>
    <scope>IDENTIFICATION</scope>
</reference>
<reference evidence="1" key="2">
    <citation type="submission" date="2025-08" db="UniProtKB">
        <authorList>
            <consortium name="Ensembl"/>
        </authorList>
    </citation>
    <scope>IDENTIFICATION</scope>
</reference>
<proteinExistence type="predicted"/>
<keyword evidence="2" id="KW-1185">Reference proteome</keyword>
<evidence type="ECO:0000313" key="1">
    <source>
        <dbReference type="Ensembl" id="ENSENLP00000042367.1"/>
    </source>
</evidence>
<dbReference type="Ensembl" id="ENSENLT00000043461.1">
    <property type="protein sequence ID" value="ENSENLP00000042367.1"/>
    <property type="gene ID" value="ENSENLG00000018143.1"/>
</dbReference>
<protein>
    <submittedName>
        <fullName evidence="1">Uncharacterized protein</fullName>
    </submittedName>
</protein>
<dbReference type="Proteomes" id="UP000472264">
    <property type="component" value="Chromosome 22"/>
</dbReference>
<accession>A0A665WFI2</accession>
<sequence>MRLSRAEYKEIVRWTEQLRPTRQCMKMLKERFPNFLFPLCPNHQSRRRYKIPKGTPAQLRLTFVLIVSILQNMPCV</sequence>
<dbReference type="AlphaFoldDB" id="A0A665WFI2"/>